<dbReference type="Pfam" id="PF21362">
    <property type="entry name" value="Sina_RING"/>
    <property type="match status" value="1"/>
</dbReference>
<evidence type="ECO:0000256" key="3">
    <source>
        <dbReference type="ARBA" id="ARBA00009119"/>
    </source>
</evidence>
<dbReference type="Gramene" id="TVU22137">
    <property type="protein sequence ID" value="TVU22137"/>
    <property type="gene ID" value="EJB05_31819"/>
</dbReference>
<dbReference type="EMBL" id="RWGY01000026">
    <property type="protein sequence ID" value="TVU22137.1"/>
    <property type="molecule type" value="Genomic_DNA"/>
</dbReference>
<evidence type="ECO:0000256" key="5">
    <source>
        <dbReference type="ARBA" id="ARBA00022679"/>
    </source>
</evidence>
<keyword evidence="5" id="KW-0808">Transferase</keyword>
<dbReference type="Proteomes" id="UP000324897">
    <property type="component" value="Unassembled WGS sequence"/>
</dbReference>
<proteinExistence type="inferred from homology"/>
<dbReference type="SUPFAM" id="SSF49599">
    <property type="entry name" value="TRAF domain-like"/>
    <property type="match status" value="1"/>
</dbReference>
<dbReference type="GO" id="GO:0061630">
    <property type="term" value="F:ubiquitin protein ligase activity"/>
    <property type="evidence" value="ECO:0007669"/>
    <property type="project" value="UniProtKB-EC"/>
</dbReference>
<dbReference type="InterPro" id="IPR013010">
    <property type="entry name" value="Znf_SIAH"/>
</dbReference>
<dbReference type="PANTHER" id="PTHR10315:SF83">
    <property type="entry name" value="RING-TYPE E3 UBIQUITIN TRANSFERASE"/>
    <property type="match status" value="1"/>
</dbReference>
<evidence type="ECO:0000256" key="7">
    <source>
        <dbReference type="ARBA" id="ARBA00022771"/>
    </source>
</evidence>
<feature type="non-terminal residue" evidence="12">
    <location>
        <position position="1"/>
    </location>
</feature>
<evidence type="ECO:0000256" key="2">
    <source>
        <dbReference type="ARBA" id="ARBA00004906"/>
    </source>
</evidence>
<evidence type="ECO:0000313" key="13">
    <source>
        <dbReference type="Proteomes" id="UP000324897"/>
    </source>
</evidence>
<dbReference type="InterPro" id="IPR049548">
    <property type="entry name" value="Sina-like_RING"/>
</dbReference>
<dbReference type="InterPro" id="IPR052088">
    <property type="entry name" value="E3_ubiquitin-ligase_SINA"/>
</dbReference>
<keyword evidence="8" id="KW-0833">Ubl conjugation pathway</keyword>
<dbReference type="PROSITE" id="PS51081">
    <property type="entry name" value="ZF_SIAH"/>
    <property type="match status" value="1"/>
</dbReference>
<dbReference type="OrthoDB" id="680350at2759"/>
<dbReference type="GO" id="GO:0008270">
    <property type="term" value="F:zinc ion binding"/>
    <property type="evidence" value="ECO:0007669"/>
    <property type="project" value="UniProtKB-KW"/>
</dbReference>
<evidence type="ECO:0000313" key="12">
    <source>
        <dbReference type="EMBL" id="TVU22137.1"/>
    </source>
</evidence>
<dbReference type="Gene3D" id="3.30.40.10">
    <property type="entry name" value="Zinc/RING finger domain, C3HC4 (zinc finger)"/>
    <property type="match status" value="1"/>
</dbReference>
<comment type="similarity">
    <text evidence="3">Belongs to the SINA (Seven in absentia) family.</text>
</comment>
<keyword evidence="13" id="KW-1185">Reference proteome</keyword>
<keyword evidence="7 10" id="KW-0863">Zinc-finger</keyword>
<evidence type="ECO:0000256" key="8">
    <source>
        <dbReference type="ARBA" id="ARBA00022786"/>
    </source>
</evidence>
<dbReference type="PANTHER" id="PTHR10315">
    <property type="entry name" value="E3 UBIQUITIN PROTEIN LIGASE SIAH"/>
    <property type="match status" value="1"/>
</dbReference>
<comment type="caution">
    <text evidence="12">The sequence shown here is derived from an EMBL/GenBank/DDBJ whole genome shotgun (WGS) entry which is preliminary data.</text>
</comment>
<dbReference type="Pfam" id="PF21361">
    <property type="entry name" value="Sina_ZnF"/>
    <property type="match status" value="1"/>
</dbReference>
<feature type="domain" description="SIAH-type" evidence="11">
    <location>
        <begin position="82"/>
        <end position="140"/>
    </location>
</feature>
<evidence type="ECO:0000256" key="4">
    <source>
        <dbReference type="ARBA" id="ARBA00012483"/>
    </source>
</evidence>
<protein>
    <recommendedName>
        <fullName evidence="4">RING-type E3 ubiquitin transferase</fullName>
        <ecNumber evidence="4">2.3.2.27</ecNumber>
    </recommendedName>
</protein>
<keyword evidence="9" id="KW-0862">Zinc</keyword>
<evidence type="ECO:0000256" key="10">
    <source>
        <dbReference type="PROSITE-ProRule" id="PRU00455"/>
    </source>
</evidence>
<dbReference type="EC" id="2.3.2.27" evidence="4"/>
<evidence type="ECO:0000256" key="9">
    <source>
        <dbReference type="ARBA" id="ARBA00022833"/>
    </source>
</evidence>
<comment type="pathway">
    <text evidence="2">Protein modification; protein ubiquitination.</text>
</comment>
<keyword evidence="6" id="KW-0479">Metal-binding</keyword>
<dbReference type="InterPro" id="IPR013083">
    <property type="entry name" value="Znf_RING/FYVE/PHD"/>
</dbReference>
<evidence type="ECO:0000259" key="11">
    <source>
        <dbReference type="PROSITE" id="PS51081"/>
    </source>
</evidence>
<dbReference type="GO" id="GO:0016567">
    <property type="term" value="P:protein ubiquitination"/>
    <property type="evidence" value="ECO:0007669"/>
    <property type="project" value="UniProtKB-UniPathway"/>
</dbReference>
<accession>A0A5J9UFM8</accession>
<comment type="catalytic activity">
    <reaction evidence="1">
        <text>S-ubiquitinyl-[E2 ubiquitin-conjugating enzyme]-L-cysteine + [acceptor protein]-L-lysine = [E2 ubiquitin-conjugating enzyme]-L-cysteine + N(6)-ubiquitinyl-[acceptor protein]-L-lysine.</text>
        <dbReference type="EC" id="2.3.2.27"/>
    </reaction>
</comment>
<dbReference type="UniPathway" id="UPA00143"/>
<name>A0A5J9UFM8_9POAL</name>
<evidence type="ECO:0000256" key="1">
    <source>
        <dbReference type="ARBA" id="ARBA00000900"/>
    </source>
</evidence>
<evidence type="ECO:0000256" key="6">
    <source>
        <dbReference type="ARBA" id="ARBA00022723"/>
    </source>
</evidence>
<organism evidence="12 13">
    <name type="scientific">Eragrostis curvula</name>
    <name type="common">weeping love grass</name>
    <dbReference type="NCBI Taxonomy" id="38414"/>
    <lineage>
        <taxon>Eukaryota</taxon>
        <taxon>Viridiplantae</taxon>
        <taxon>Streptophyta</taxon>
        <taxon>Embryophyta</taxon>
        <taxon>Tracheophyta</taxon>
        <taxon>Spermatophyta</taxon>
        <taxon>Magnoliopsida</taxon>
        <taxon>Liliopsida</taxon>
        <taxon>Poales</taxon>
        <taxon>Poaceae</taxon>
        <taxon>PACMAD clade</taxon>
        <taxon>Chloridoideae</taxon>
        <taxon>Eragrostideae</taxon>
        <taxon>Eragrostidinae</taxon>
        <taxon>Eragrostis</taxon>
    </lineage>
</organism>
<sequence>MSDGETQEEEEEQEPVLLKGAIKANAFRCDACDETLGPPVFQCSMGHFICCSSCRDELQKCQICAGCSSLERSYVMERAVESVRVDCRYTDHGCQERTAWNERETHENACPHARCSCPHSGCGFAGRSTELLHHLTAHHKCPCTEFRCWSQFDLRVEPGIHVLLDKDDGQVLLVSTQEQPPGYAISIVIVPPCIKKTGIGCSASFSHRNLYGSGTLDFLPFLSWSGVWPVMGYICSVPKFPHVREDTGVELKIKIVCADATDEEDDGSYLESEEDDEDSP</sequence>
<dbReference type="AlphaFoldDB" id="A0A5J9UFM8"/>
<dbReference type="GO" id="GO:0005737">
    <property type="term" value="C:cytoplasm"/>
    <property type="evidence" value="ECO:0007669"/>
    <property type="project" value="TreeGrafter"/>
</dbReference>
<reference evidence="12 13" key="1">
    <citation type="journal article" date="2019" name="Sci. Rep.">
        <title>A high-quality genome of Eragrostis curvula grass provides insights into Poaceae evolution and supports new strategies to enhance forage quality.</title>
        <authorList>
            <person name="Carballo J."/>
            <person name="Santos B.A.C.M."/>
            <person name="Zappacosta D."/>
            <person name="Garbus I."/>
            <person name="Selva J.P."/>
            <person name="Gallo C.A."/>
            <person name="Diaz A."/>
            <person name="Albertini E."/>
            <person name="Caccamo M."/>
            <person name="Echenique V."/>
        </authorList>
    </citation>
    <scope>NUCLEOTIDE SEQUENCE [LARGE SCALE GENOMIC DNA]</scope>
    <source>
        <strain evidence="13">cv. Victoria</strain>
        <tissue evidence="12">Leaf</tissue>
    </source>
</reference>
<gene>
    <name evidence="12" type="ORF">EJB05_31819</name>
</gene>